<gene>
    <name evidence="1" type="ORF">ACFPFM_00750</name>
</gene>
<accession>A0ABV9XPN3</accession>
<dbReference type="EMBL" id="JBHSJB010000003">
    <property type="protein sequence ID" value="MFC5052275.1"/>
    <property type="molecule type" value="Genomic_DNA"/>
</dbReference>
<sequence length="288" mass="28853">MTRHHAALGAALVGLVLLGACGTVERAGTPLPREVAAPRSASGGEALDPELTTAVVPGLGAVLSDGEGLTLYRFDGDTARPPASTCEGPCTESWVPAAADAEAVRAQGVAPELVSTIVRADGARQITVGGWPVYRFAGDTAPGQAGGQGADGTWFAAAPDGKKAVAPASGLALTTASVGDLGTVLTDAGGMTLYRFDEDSPDPSRSTCEGGCAEQWPPLLVEPGGFEVQGVDRALVGTTTRADGELQVTAAGWPLYRFAGDRLCGEAKGHGVGGTWFAAAPDGGRAGG</sequence>
<evidence type="ECO:0008006" key="3">
    <source>
        <dbReference type="Google" id="ProtNLM"/>
    </source>
</evidence>
<dbReference type="PANTHER" id="PTHR39335:SF1">
    <property type="entry name" value="BLL4220 PROTEIN"/>
    <property type="match status" value="1"/>
</dbReference>
<dbReference type="Pfam" id="PF03640">
    <property type="entry name" value="Lipoprotein_15"/>
    <property type="match status" value="4"/>
</dbReference>
<dbReference type="InterPro" id="IPR005297">
    <property type="entry name" value="Lipoprotein_repeat"/>
</dbReference>
<keyword evidence="2" id="KW-1185">Reference proteome</keyword>
<dbReference type="Proteomes" id="UP001595833">
    <property type="component" value="Unassembled WGS sequence"/>
</dbReference>
<comment type="caution">
    <text evidence="1">The sequence shown here is derived from an EMBL/GenBank/DDBJ whole genome shotgun (WGS) entry which is preliminary data.</text>
</comment>
<protein>
    <recommendedName>
        <fullName evidence="3">Lipoprotein with Yx(FWY)xxD motif</fullName>
    </recommendedName>
</protein>
<proteinExistence type="predicted"/>
<organism evidence="1 2">
    <name type="scientific">Saccharothrix xinjiangensis</name>
    <dbReference type="NCBI Taxonomy" id="204798"/>
    <lineage>
        <taxon>Bacteria</taxon>
        <taxon>Bacillati</taxon>
        <taxon>Actinomycetota</taxon>
        <taxon>Actinomycetes</taxon>
        <taxon>Pseudonocardiales</taxon>
        <taxon>Pseudonocardiaceae</taxon>
        <taxon>Saccharothrix</taxon>
    </lineage>
</organism>
<name>A0ABV9XPN3_9PSEU</name>
<dbReference type="PANTHER" id="PTHR39335">
    <property type="entry name" value="BLL4220 PROTEIN"/>
    <property type="match status" value="1"/>
</dbReference>
<dbReference type="PROSITE" id="PS51257">
    <property type="entry name" value="PROKAR_LIPOPROTEIN"/>
    <property type="match status" value="1"/>
</dbReference>
<evidence type="ECO:0000313" key="1">
    <source>
        <dbReference type="EMBL" id="MFC5052275.1"/>
    </source>
</evidence>
<reference evidence="2" key="1">
    <citation type="journal article" date="2019" name="Int. J. Syst. Evol. Microbiol.">
        <title>The Global Catalogue of Microorganisms (GCM) 10K type strain sequencing project: providing services to taxonomists for standard genome sequencing and annotation.</title>
        <authorList>
            <consortium name="The Broad Institute Genomics Platform"/>
            <consortium name="The Broad Institute Genome Sequencing Center for Infectious Disease"/>
            <person name="Wu L."/>
            <person name="Ma J."/>
        </authorList>
    </citation>
    <scope>NUCLEOTIDE SEQUENCE [LARGE SCALE GENOMIC DNA]</scope>
    <source>
        <strain evidence="2">KCTC 12848</strain>
    </source>
</reference>
<evidence type="ECO:0000313" key="2">
    <source>
        <dbReference type="Proteomes" id="UP001595833"/>
    </source>
</evidence>
<dbReference type="RefSeq" id="WP_344034774.1">
    <property type="nucleotide sequence ID" value="NZ_BAAAKE010000002.1"/>
</dbReference>